<keyword evidence="3" id="KW-0347">Helicase</keyword>
<sequence>MSVSDTSYPPGARIEVRDAEWIVRTCVPVADGHKITAVGASEFVRDEEAVFFTDLEDVSLLRPEETVLAQDGTPRFAKSRLFLEAVLRRTPLPQTERGLALSDRFLLDPLVYQQRPAELALRNVRPRLLIADVVGLGKTLEIGLILAELIRRGRGERILVVTPQQVLEQFQRELWTRFAIPLIRLDSVGIERIQQELPAGRNPFTHYKRIIVSVDTLKNEGKYGQHLEHMHWDAVVIDESHNLIGESTLRNRLAKLLARRTDALVLASATPHNGKARSFAELIQMLDPAAIVDEEEYEPKEIDHLYIRRTKISPEVRDQMGAKWPDRGPSVPITCPATPNEEKVFEELTRVWLAGDTRTGGPVVDSRNRLFPYTLLKAFLSSHRALRTTVANRLRNAKDDREIRALTTLQELADQITDEDSAKLDALVRELERIGVRHGTRAVVFSESVETVKWLADVLPKRLKLPAKAVDLMLGSGMTDQQQMQIIERFGLSGSDVRLLITTDVTSEGVNLHRQCHHLVHYDVPWSLIRIEQRNGRIDRYGQKHQPQFSALLLTSTVDGVKDDRTVSAKLLAKEETAHRAFGTAEAITGEYRPEAEERRLIQDLLAGRTVEEAVPDQPIDDFLADFLGPVDAQVTEGAPARADVPRLFADTREFVGEAIDTLGLLPGLEDDGALLAFTPPRDLVHRLSALPADYLRTHDVKKRMKVTFDRDLATRKLAEARDLKTLWPDIAYLSDLHPLVDWVTDKVLVQLDRQTAPVVTAHVDEPTYLVQGVYSNHFGQPTVVEWMAVASGRVLPGKMPEILSAAGVGPNMTNTGRPIDLAPLTERLPDAVATARRHLEERRAHYDAEIVAPLNDYRDHLESWRQLTLDGTHVSQRRKKEERVDDTVERQQRLLDSLQTTGEPLLRVLAVLVPQEAAK</sequence>
<feature type="domain" description="Helicase C-terminal" evidence="6">
    <location>
        <begin position="423"/>
        <end position="596"/>
    </location>
</feature>
<keyword evidence="1" id="KW-0547">Nucleotide-binding</keyword>
<dbReference type="Pfam" id="PF00176">
    <property type="entry name" value="SNF2-rel_dom"/>
    <property type="match status" value="1"/>
</dbReference>
<dbReference type="Proteomes" id="UP000274601">
    <property type="component" value="Unassembled WGS sequence"/>
</dbReference>
<evidence type="ECO:0000313" key="7">
    <source>
        <dbReference type="EMBL" id="RKS79678.1"/>
    </source>
</evidence>
<dbReference type="PROSITE" id="PS51192">
    <property type="entry name" value="HELICASE_ATP_BIND_1"/>
    <property type="match status" value="1"/>
</dbReference>
<dbReference type="PANTHER" id="PTHR45766">
    <property type="entry name" value="DNA ANNEALING HELICASE AND ENDONUCLEASE ZRANB3 FAMILY MEMBER"/>
    <property type="match status" value="1"/>
</dbReference>
<dbReference type="InterPro" id="IPR000330">
    <property type="entry name" value="SNF2_N"/>
</dbReference>
<dbReference type="SMART" id="SM00487">
    <property type="entry name" value="DEXDc"/>
    <property type="match status" value="1"/>
</dbReference>
<organism evidence="7 8">
    <name type="scientific">Actinomadura pelletieri DSM 43383</name>
    <dbReference type="NCBI Taxonomy" id="1120940"/>
    <lineage>
        <taxon>Bacteria</taxon>
        <taxon>Bacillati</taxon>
        <taxon>Actinomycetota</taxon>
        <taxon>Actinomycetes</taxon>
        <taxon>Streptosporangiales</taxon>
        <taxon>Thermomonosporaceae</taxon>
        <taxon>Actinomadura</taxon>
    </lineage>
</organism>
<evidence type="ECO:0000256" key="2">
    <source>
        <dbReference type="ARBA" id="ARBA00022801"/>
    </source>
</evidence>
<dbReference type="RefSeq" id="WP_121433161.1">
    <property type="nucleotide sequence ID" value="NZ_RBWU01000001.1"/>
</dbReference>
<dbReference type="InterPro" id="IPR038718">
    <property type="entry name" value="SNF2-like_sf"/>
</dbReference>
<accession>A0A495R050</accession>
<proteinExistence type="predicted"/>
<keyword evidence="4" id="KW-0067">ATP-binding</keyword>
<evidence type="ECO:0000259" key="5">
    <source>
        <dbReference type="PROSITE" id="PS51192"/>
    </source>
</evidence>
<keyword evidence="8" id="KW-1185">Reference proteome</keyword>
<dbReference type="Gene3D" id="3.40.50.300">
    <property type="entry name" value="P-loop containing nucleotide triphosphate hydrolases"/>
    <property type="match status" value="1"/>
</dbReference>
<evidence type="ECO:0000256" key="4">
    <source>
        <dbReference type="ARBA" id="ARBA00022840"/>
    </source>
</evidence>
<evidence type="ECO:0000256" key="3">
    <source>
        <dbReference type="ARBA" id="ARBA00022806"/>
    </source>
</evidence>
<dbReference type="InterPro" id="IPR001650">
    <property type="entry name" value="Helicase_C-like"/>
</dbReference>
<keyword evidence="2" id="KW-0378">Hydrolase</keyword>
<evidence type="ECO:0000313" key="8">
    <source>
        <dbReference type="Proteomes" id="UP000274601"/>
    </source>
</evidence>
<dbReference type="Pfam" id="PF00271">
    <property type="entry name" value="Helicase_C"/>
    <property type="match status" value="1"/>
</dbReference>
<dbReference type="InterPro" id="IPR057342">
    <property type="entry name" value="DEXDc_RapA"/>
</dbReference>
<dbReference type="SUPFAM" id="SSF52540">
    <property type="entry name" value="P-loop containing nucleoside triphosphate hydrolases"/>
    <property type="match status" value="2"/>
</dbReference>
<dbReference type="GO" id="GO:0004386">
    <property type="term" value="F:helicase activity"/>
    <property type="evidence" value="ECO:0007669"/>
    <property type="project" value="UniProtKB-KW"/>
</dbReference>
<dbReference type="InterPro" id="IPR014001">
    <property type="entry name" value="Helicase_ATP-bd"/>
</dbReference>
<dbReference type="InterPro" id="IPR049730">
    <property type="entry name" value="SNF2/RAD54-like_C"/>
</dbReference>
<comment type="caution">
    <text evidence="7">The sequence shown here is derived from an EMBL/GenBank/DDBJ whole genome shotgun (WGS) entry which is preliminary data.</text>
</comment>
<feature type="domain" description="Helicase ATP-binding" evidence="5">
    <location>
        <begin position="119"/>
        <end position="289"/>
    </location>
</feature>
<gene>
    <name evidence="7" type="ORF">BZB76_1153</name>
</gene>
<dbReference type="OrthoDB" id="9814088at2"/>
<protein>
    <submittedName>
        <fullName evidence="7">SNF2 domain-containing protein</fullName>
    </submittedName>
</protein>
<evidence type="ECO:0000259" key="6">
    <source>
        <dbReference type="PROSITE" id="PS51194"/>
    </source>
</evidence>
<dbReference type="PROSITE" id="PS51194">
    <property type="entry name" value="HELICASE_CTER"/>
    <property type="match status" value="1"/>
</dbReference>
<dbReference type="AlphaFoldDB" id="A0A495R050"/>
<dbReference type="EMBL" id="RBWU01000001">
    <property type="protein sequence ID" value="RKS79678.1"/>
    <property type="molecule type" value="Genomic_DNA"/>
</dbReference>
<name>A0A495R050_9ACTN</name>
<dbReference type="PANTHER" id="PTHR45766:SF6">
    <property type="entry name" value="SWI_SNF-RELATED MATRIX-ASSOCIATED ACTIN-DEPENDENT REGULATOR OF CHROMATIN SUBFAMILY A-LIKE PROTEIN 1"/>
    <property type="match status" value="1"/>
</dbReference>
<dbReference type="CDD" id="cd18011">
    <property type="entry name" value="DEXDc_RapA"/>
    <property type="match status" value="1"/>
</dbReference>
<dbReference type="GO" id="GO:0005524">
    <property type="term" value="F:ATP binding"/>
    <property type="evidence" value="ECO:0007669"/>
    <property type="project" value="UniProtKB-KW"/>
</dbReference>
<evidence type="ECO:0000256" key="1">
    <source>
        <dbReference type="ARBA" id="ARBA00022741"/>
    </source>
</evidence>
<dbReference type="GO" id="GO:0016787">
    <property type="term" value="F:hydrolase activity"/>
    <property type="evidence" value="ECO:0007669"/>
    <property type="project" value="UniProtKB-KW"/>
</dbReference>
<reference evidence="7 8" key="1">
    <citation type="submission" date="2018-10" db="EMBL/GenBank/DDBJ databases">
        <title>Genomic Encyclopedia of Archaeal and Bacterial Type Strains, Phase II (KMG-II): from individual species to whole genera.</title>
        <authorList>
            <person name="Goeker M."/>
        </authorList>
    </citation>
    <scope>NUCLEOTIDE SEQUENCE [LARGE SCALE GENOMIC DNA]</scope>
    <source>
        <strain evidence="7 8">DSM 43383</strain>
    </source>
</reference>
<dbReference type="SMART" id="SM00490">
    <property type="entry name" value="HELICc"/>
    <property type="match status" value="1"/>
</dbReference>
<dbReference type="CDD" id="cd18793">
    <property type="entry name" value="SF2_C_SNF"/>
    <property type="match status" value="1"/>
</dbReference>
<dbReference type="Gene3D" id="3.40.50.10810">
    <property type="entry name" value="Tandem AAA-ATPase domain"/>
    <property type="match status" value="1"/>
</dbReference>
<dbReference type="InterPro" id="IPR027417">
    <property type="entry name" value="P-loop_NTPase"/>
</dbReference>